<feature type="transmembrane region" description="Helical" evidence="1">
    <location>
        <begin position="451"/>
        <end position="480"/>
    </location>
</feature>
<feature type="transmembrane region" description="Helical" evidence="1">
    <location>
        <begin position="651"/>
        <end position="667"/>
    </location>
</feature>
<dbReference type="EMBL" id="JAAIIH010000001">
    <property type="protein sequence ID" value="NMM99911.1"/>
    <property type="molecule type" value="Genomic_DNA"/>
</dbReference>
<dbReference type="GO" id="GO:0016740">
    <property type="term" value="F:transferase activity"/>
    <property type="evidence" value="ECO:0007669"/>
    <property type="project" value="UniProtKB-KW"/>
</dbReference>
<keyword evidence="1" id="KW-0472">Membrane</keyword>
<evidence type="ECO:0000313" key="2">
    <source>
        <dbReference type="EMBL" id="NMM99911.1"/>
    </source>
</evidence>
<sequence length="740" mass="82642">MMHPFTRRTRPLWLAVLAVILVELFVFNMAHWRSLGQEAVITDDSHFDIGAGLVVRGKGAYEIVDPTQAYVEINSFDSTVGYVHVDAAGSWDEMLQSARSQNQDARPHDSQSLALLDDTYDTANETLSMTNVRLDVLVDGTWRANTADYYNANIEEANYLRNRVEGRASAVRLWFQEAAGSKIRFTSFSANARVPLNVNWIRVLVMALTAAFVLAFRPSSPLWRIPLNTHSRAQRWAMIGLLTPAALAALSVTLGNLWLFSPGVYHHPGQFTYDFDQYAHLADSFIKGTPWLDLPVPPELAAAANPLDIATRNALVQSGVHPVYWDYVFFEGHWYSYFGPIPALLLYMPYQLATGAMLPTATALAWMMFGALVFGALLVVRIIRRYFPGASLGATGLSIALFVCGANIPYLIYRSNFYAVPMTSSLLVTTLGLWLWLGAKRPDGRLSMARIAFGSLCIAANLGCRTMYVFAALLAFPIFWQDIRRILAGIRARTLGIDAIVRPVAAMVLPAVAVALPLLWYNHWRFGSFLDFGNDYQMTVIDLTSYKAPLGDLPLTILYFLFLPPRFIDVFPFIAISPSPYVEWQYMEPSIGGLFVAIPVLTLVVMLPFLRRRLHGRHLWGMACTSLVLAALVMLFDAQKAGFGWRYMTDFSWLVTLAVLCCVLTFMDSTPSRDALDAADGRTERAVSAAQRRMALVVVALMVLTAAVTFLSVFVVGRQDSMYRLVPDLWSSFGSWFKLW</sequence>
<feature type="transmembrane region" description="Helical" evidence="1">
    <location>
        <begin position="695"/>
        <end position="717"/>
    </location>
</feature>
<feature type="transmembrane region" description="Helical" evidence="1">
    <location>
        <begin position="356"/>
        <end position="380"/>
    </location>
</feature>
<feature type="transmembrane region" description="Helical" evidence="1">
    <location>
        <begin position="236"/>
        <end position="259"/>
    </location>
</feature>
<keyword evidence="1" id="KW-0812">Transmembrane</keyword>
<dbReference type="Proteomes" id="UP000588277">
    <property type="component" value="Unassembled WGS sequence"/>
</dbReference>
<evidence type="ECO:0000313" key="3">
    <source>
        <dbReference type="Proteomes" id="UP000588277"/>
    </source>
</evidence>
<protein>
    <submittedName>
        <fullName evidence="2">Glycosyltransferase</fullName>
    </submittedName>
</protein>
<dbReference type="RefSeq" id="WP_169275049.1">
    <property type="nucleotide sequence ID" value="NZ_JAAIIH010000001.1"/>
</dbReference>
<feature type="transmembrane region" description="Helical" evidence="1">
    <location>
        <begin position="418"/>
        <end position="439"/>
    </location>
</feature>
<feature type="transmembrane region" description="Helical" evidence="1">
    <location>
        <begin position="619"/>
        <end position="639"/>
    </location>
</feature>
<proteinExistence type="predicted"/>
<feature type="transmembrane region" description="Helical" evidence="1">
    <location>
        <begin position="500"/>
        <end position="521"/>
    </location>
</feature>
<keyword evidence="3" id="KW-1185">Reference proteome</keyword>
<keyword evidence="1" id="KW-1133">Transmembrane helix</keyword>
<dbReference type="AlphaFoldDB" id="A0A7Y0F2J9"/>
<accession>A0A7Y0F2J9</accession>
<keyword evidence="2" id="KW-0808">Transferase</keyword>
<feature type="transmembrane region" description="Helical" evidence="1">
    <location>
        <begin position="199"/>
        <end position="216"/>
    </location>
</feature>
<name>A0A7Y0F2J9_9BIFI</name>
<feature type="transmembrane region" description="Helical" evidence="1">
    <location>
        <begin position="392"/>
        <end position="412"/>
    </location>
</feature>
<feature type="transmembrane region" description="Helical" evidence="1">
    <location>
        <begin position="590"/>
        <end position="610"/>
    </location>
</feature>
<comment type="caution">
    <text evidence="2">The sequence shown here is derived from an EMBL/GenBank/DDBJ whole genome shotgun (WGS) entry which is preliminary data.</text>
</comment>
<reference evidence="2 3" key="1">
    <citation type="submission" date="2020-02" db="EMBL/GenBank/DDBJ databases">
        <title>Characterization of phylogenetic diversity of novel bifidobacterial species isolated in Czech ZOOs.</title>
        <authorList>
            <person name="Lugli G.A."/>
            <person name="Vera N.B."/>
            <person name="Ventura M."/>
        </authorList>
    </citation>
    <scope>NUCLEOTIDE SEQUENCE [LARGE SCALE GENOMIC DNA]</scope>
    <source>
        <strain evidence="2 3">DSM 109958</strain>
    </source>
</reference>
<feature type="transmembrane region" description="Helical" evidence="1">
    <location>
        <begin position="12"/>
        <end position="32"/>
    </location>
</feature>
<evidence type="ECO:0000256" key="1">
    <source>
        <dbReference type="SAM" id="Phobius"/>
    </source>
</evidence>
<organism evidence="2 3">
    <name type="scientific">Bifidobacterium moraviense</name>
    <dbReference type="NCBI Taxonomy" id="2675323"/>
    <lineage>
        <taxon>Bacteria</taxon>
        <taxon>Bacillati</taxon>
        <taxon>Actinomycetota</taxon>
        <taxon>Actinomycetes</taxon>
        <taxon>Bifidobacteriales</taxon>
        <taxon>Bifidobacteriaceae</taxon>
        <taxon>Bifidobacterium</taxon>
    </lineage>
</organism>
<gene>
    <name evidence="2" type="ORF">G1C96_0489</name>
</gene>
<feature type="transmembrane region" description="Helical" evidence="1">
    <location>
        <begin position="557"/>
        <end position="578"/>
    </location>
</feature>